<accession>S4Y829</accession>
<feature type="region of interest" description="Disordered" evidence="1">
    <location>
        <begin position="42"/>
        <end position="76"/>
    </location>
</feature>
<dbReference type="EMBL" id="CP003969">
    <property type="protein sequence ID" value="AGP39033.1"/>
    <property type="molecule type" value="Genomic_DNA"/>
</dbReference>
<evidence type="ECO:0000313" key="3">
    <source>
        <dbReference type="Proteomes" id="UP000014803"/>
    </source>
</evidence>
<organism evidence="2 3">
    <name type="scientific">Sorangium cellulosum So0157-2</name>
    <dbReference type="NCBI Taxonomy" id="1254432"/>
    <lineage>
        <taxon>Bacteria</taxon>
        <taxon>Pseudomonadati</taxon>
        <taxon>Myxococcota</taxon>
        <taxon>Polyangia</taxon>
        <taxon>Polyangiales</taxon>
        <taxon>Polyangiaceae</taxon>
        <taxon>Sorangium</taxon>
    </lineage>
</organism>
<evidence type="ECO:0000256" key="1">
    <source>
        <dbReference type="SAM" id="MobiDB-lite"/>
    </source>
</evidence>
<dbReference type="HOGENOM" id="CLU_2652573_0_0_7"/>
<protein>
    <submittedName>
        <fullName evidence="2">Uncharacterized protein</fullName>
    </submittedName>
</protein>
<dbReference type="KEGG" id="scu:SCE1572_33860"/>
<gene>
    <name evidence="2" type="ORF">SCE1572_33860</name>
</gene>
<name>S4Y829_SORCE</name>
<dbReference type="Proteomes" id="UP000014803">
    <property type="component" value="Chromosome"/>
</dbReference>
<dbReference type="PATRIC" id="fig|1254432.3.peg.7676"/>
<evidence type="ECO:0000313" key="2">
    <source>
        <dbReference type="EMBL" id="AGP39033.1"/>
    </source>
</evidence>
<dbReference type="eggNOG" id="COG3209">
    <property type="taxonomic scope" value="Bacteria"/>
</dbReference>
<proteinExistence type="predicted"/>
<reference evidence="2 3" key="1">
    <citation type="journal article" date="2013" name="Sci. Rep.">
        <title>Extraordinary expansion of a Sorangium cellulosum genome from an alkaline milieu.</title>
        <authorList>
            <person name="Han K."/>
            <person name="Li Z.F."/>
            <person name="Peng R."/>
            <person name="Zhu L.P."/>
            <person name="Zhou T."/>
            <person name="Wang L.G."/>
            <person name="Li S.G."/>
            <person name="Zhang X.B."/>
            <person name="Hu W."/>
            <person name="Wu Z.H."/>
            <person name="Qin N."/>
            <person name="Li Y.Z."/>
        </authorList>
    </citation>
    <scope>NUCLEOTIDE SEQUENCE [LARGE SCALE GENOMIC DNA]</scope>
    <source>
        <strain evidence="2 3">So0157-2</strain>
    </source>
</reference>
<feature type="region of interest" description="Disordered" evidence="1">
    <location>
        <begin position="1"/>
        <end position="22"/>
    </location>
</feature>
<sequence>MMTLASDGLGRTTSRVDEDGAERLTTTWTWDTALHGVGKLHVLESPDGDKTWMSVPRRRLSTSARPGPRRAMCHSQ</sequence>
<dbReference type="AlphaFoldDB" id="S4Y829"/>
<feature type="compositionally biased region" description="Basic residues" evidence="1">
    <location>
        <begin position="67"/>
        <end position="76"/>
    </location>
</feature>